<proteinExistence type="predicted"/>
<accession>A0AAV9GNL3</accession>
<reference evidence="3" key="1">
    <citation type="journal article" date="2023" name="Mol. Phylogenet. Evol.">
        <title>Genome-scale phylogeny and comparative genomics of the fungal order Sordariales.</title>
        <authorList>
            <person name="Hensen N."/>
            <person name="Bonometti L."/>
            <person name="Westerberg I."/>
            <person name="Brannstrom I.O."/>
            <person name="Guillou S."/>
            <person name="Cros-Aarteil S."/>
            <person name="Calhoun S."/>
            <person name="Haridas S."/>
            <person name="Kuo A."/>
            <person name="Mondo S."/>
            <person name="Pangilinan J."/>
            <person name="Riley R."/>
            <person name="LaButti K."/>
            <person name="Andreopoulos B."/>
            <person name="Lipzen A."/>
            <person name="Chen C."/>
            <person name="Yan M."/>
            <person name="Daum C."/>
            <person name="Ng V."/>
            <person name="Clum A."/>
            <person name="Steindorff A."/>
            <person name="Ohm R.A."/>
            <person name="Martin F."/>
            <person name="Silar P."/>
            <person name="Natvig D.O."/>
            <person name="Lalanne C."/>
            <person name="Gautier V."/>
            <person name="Ament-Velasquez S.L."/>
            <person name="Kruys A."/>
            <person name="Hutchinson M.I."/>
            <person name="Powell A.J."/>
            <person name="Barry K."/>
            <person name="Miller A.N."/>
            <person name="Grigoriev I.V."/>
            <person name="Debuchy R."/>
            <person name="Gladieux P."/>
            <person name="Hiltunen Thoren M."/>
            <person name="Johannesson H."/>
        </authorList>
    </citation>
    <scope>NUCLEOTIDE SEQUENCE</scope>
    <source>
        <strain evidence="3">PSN243</strain>
    </source>
</reference>
<evidence type="ECO:0000256" key="1">
    <source>
        <dbReference type="SAM" id="MobiDB-lite"/>
    </source>
</evidence>
<evidence type="ECO:0000256" key="2">
    <source>
        <dbReference type="SAM" id="SignalP"/>
    </source>
</evidence>
<reference evidence="3" key="2">
    <citation type="submission" date="2023-05" db="EMBL/GenBank/DDBJ databases">
        <authorList>
            <consortium name="Lawrence Berkeley National Laboratory"/>
            <person name="Steindorff A."/>
            <person name="Hensen N."/>
            <person name="Bonometti L."/>
            <person name="Westerberg I."/>
            <person name="Brannstrom I.O."/>
            <person name="Guillou S."/>
            <person name="Cros-Aarteil S."/>
            <person name="Calhoun S."/>
            <person name="Haridas S."/>
            <person name="Kuo A."/>
            <person name="Mondo S."/>
            <person name="Pangilinan J."/>
            <person name="Riley R."/>
            <person name="Labutti K."/>
            <person name="Andreopoulos B."/>
            <person name="Lipzen A."/>
            <person name="Chen C."/>
            <person name="Yanf M."/>
            <person name="Daum C."/>
            <person name="Ng V."/>
            <person name="Clum A."/>
            <person name="Ohm R."/>
            <person name="Martin F."/>
            <person name="Silar P."/>
            <person name="Natvig D."/>
            <person name="Lalanne C."/>
            <person name="Gautier V."/>
            <person name="Ament-Velasquez S.L."/>
            <person name="Kruys A."/>
            <person name="Hutchinson M.I."/>
            <person name="Powell A.J."/>
            <person name="Barry K."/>
            <person name="Miller A.N."/>
            <person name="Grigoriev I.V."/>
            <person name="Debuchy R."/>
            <person name="Gladieux P."/>
            <person name="Thoren M.H."/>
            <person name="Johannesson H."/>
        </authorList>
    </citation>
    <scope>NUCLEOTIDE SEQUENCE</scope>
    <source>
        <strain evidence="3">PSN243</strain>
    </source>
</reference>
<feature type="chain" id="PRO_5043888786" evidence="2">
    <location>
        <begin position="20"/>
        <end position="108"/>
    </location>
</feature>
<organism evidence="3 4">
    <name type="scientific">Podospora aff. communis PSN243</name>
    <dbReference type="NCBI Taxonomy" id="3040156"/>
    <lineage>
        <taxon>Eukaryota</taxon>
        <taxon>Fungi</taxon>
        <taxon>Dikarya</taxon>
        <taxon>Ascomycota</taxon>
        <taxon>Pezizomycotina</taxon>
        <taxon>Sordariomycetes</taxon>
        <taxon>Sordariomycetidae</taxon>
        <taxon>Sordariales</taxon>
        <taxon>Podosporaceae</taxon>
        <taxon>Podospora</taxon>
    </lineage>
</organism>
<dbReference type="AlphaFoldDB" id="A0AAV9GNL3"/>
<name>A0AAV9GNL3_9PEZI</name>
<feature type="compositionally biased region" description="Polar residues" evidence="1">
    <location>
        <begin position="99"/>
        <end position="108"/>
    </location>
</feature>
<gene>
    <name evidence="3" type="ORF">QBC34DRAFT_379136</name>
</gene>
<evidence type="ECO:0000313" key="3">
    <source>
        <dbReference type="EMBL" id="KAK4450424.1"/>
    </source>
</evidence>
<keyword evidence="4" id="KW-1185">Reference proteome</keyword>
<keyword evidence="2" id="KW-0732">Signal</keyword>
<sequence length="108" mass="11654">MHFSTLALCLVSAFIPALAAPTSVNTAVESRQFSAPQRLNDPGRVIGRDNGVDKKRRQFSAPQRLEGPGHVIGSRSAVEVERRQFSSPQRLDGSGPIGGSTTVKIERQ</sequence>
<dbReference type="EMBL" id="MU865932">
    <property type="protein sequence ID" value="KAK4450424.1"/>
    <property type="molecule type" value="Genomic_DNA"/>
</dbReference>
<evidence type="ECO:0000313" key="4">
    <source>
        <dbReference type="Proteomes" id="UP001321760"/>
    </source>
</evidence>
<protein>
    <submittedName>
        <fullName evidence="3">Uncharacterized protein</fullName>
    </submittedName>
</protein>
<feature type="signal peptide" evidence="2">
    <location>
        <begin position="1"/>
        <end position="19"/>
    </location>
</feature>
<dbReference type="Proteomes" id="UP001321760">
    <property type="component" value="Unassembled WGS sequence"/>
</dbReference>
<feature type="region of interest" description="Disordered" evidence="1">
    <location>
        <begin position="30"/>
        <end position="108"/>
    </location>
</feature>
<comment type="caution">
    <text evidence="3">The sequence shown here is derived from an EMBL/GenBank/DDBJ whole genome shotgun (WGS) entry which is preliminary data.</text>
</comment>